<dbReference type="EMBL" id="AKWF02000040">
    <property type="protein sequence ID" value="EMO63691.1"/>
    <property type="molecule type" value="Genomic_DNA"/>
</dbReference>
<feature type="transmembrane region" description="Helical" evidence="1">
    <location>
        <begin position="63"/>
        <end position="81"/>
    </location>
</feature>
<dbReference type="Proteomes" id="UP000012159">
    <property type="component" value="Unassembled WGS sequence"/>
</dbReference>
<sequence>MLKMVTILLAEKSVRLYLRFFAIGVGISFATLILNSSFRFMGVDLSEFKSLFLSILPLFLKDYIQILIASGILFGAIGLLLSSAQLGNEKEVSTDSFFIGPLSEDGALSAQGFDSFVGKNIEVEKENSYRKVFWTFGVFVFLLWCHSVIFYPQLYGEFFFYRFSFLRFFLFFLTDWVSPWIPSAIALGILGACIVKHSFF</sequence>
<keyword evidence="1" id="KW-0812">Transmembrane</keyword>
<comment type="caution">
    <text evidence="2">The sequence shown here is derived from an EMBL/GenBank/DDBJ whole genome shotgun (WGS) entry which is preliminary data.</text>
</comment>
<evidence type="ECO:0000313" key="2">
    <source>
        <dbReference type="EMBL" id="EMO63691.1"/>
    </source>
</evidence>
<protein>
    <submittedName>
        <fullName evidence="2">Uncharacterized protein</fullName>
    </submittedName>
</protein>
<dbReference type="STRING" id="1192866.LEP1GSC133_4610"/>
<gene>
    <name evidence="2" type="ORF">LEP1GSC133_4610</name>
</gene>
<feature type="transmembrane region" description="Helical" evidence="1">
    <location>
        <begin position="176"/>
        <end position="195"/>
    </location>
</feature>
<proteinExistence type="predicted"/>
<evidence type="ECO:0000313" key="3">
    <source>
        <dbReference type="Proteomes" id="UP000012159"/>
    </source>
</evidence>
<dbReference type="AlphaFoldDB" id="M6W8A6"/>
<organism evidence="2 3">
    <name type="scientific">Leptospira borgpetersenii serovar Pomona str. 200901868</name>
    <dbReference type="NCBI Taxonomy" id="1192866"/>
    <lineage>
        <taxon>Bacteria</taxon>
        <taxon>Pseudomonadati</taxon>
        <taxon>Spirochaetota</taxon>
        <taxon>Spirochaetia</taxon>
        <taxon>Leptospirales</taxon>
        <taxon>Leptospiraceae</taxon>
        <taxon>Leptospira</taxon>
    </lineage>
</organism>
<keyword evidence="1" id="KW-0472">Membrane</keyword>
<reference evidence="2 3" key="1">
    <citation type="submission" date="2013-01" db="EMBL/GenBank/DDBJ databases">
        <authorList>
            <person name="Harkins D.M."/>
            <person name="Durkin A.S."/>
            <person name="Brinkac L.M."/>
            <person name="Haft D.H."/>
            <person name="Selengut J.D."/>
            <person name="Sanka R."/>
            <person name="DePew J."/>
            <person name="Purushe J."/>
            <person name="Picardeau M."/>
            <person name="Werts C."/>
            <person name="Goarant C."/>
            <person name="Vinetz J.M."/>
            <person name="Sutton G.G."/>
            <person name="Nierman W.C."/>
            <person name="Fouts D.E."/>
        </authorList>
    </citation>
    <scope>NUCLEOTIDE SEQUENCE [LARGE SCALE GENOMIC DNA]</scope>
    <source>
        <strain evidence="2 3">200901868</strain>
    </source>
</reference>
<evidence type="ECO:0000256" key="1">
    <source>
        <dbReference type="SAM" id="Phobius"/>
    </source>
</evidence>
<accession>M6W8A6</accession>
<feature type="transmembrane region" description="Helical" evidence="1">
    <location>
        <begin position="20"/>
        <end position="43"/>
    </location>
</feature>
<name>M6W8A6_LEPBO</name>
<keyword evidence="1" id="KW-1133">Transmembrane helix</keyword>
<feature type="transmembrane region" description="Helical" evidence="1">
    <location>
        <begin position="132"/>
        <end position="156"/>
    </location>
</feature>